<dbReference type="Pfam" id="PF01242">
    <property type="entry name" value="PTPS"/>
    <property type="match status" value="1"/>
</dbReference>
<organism evidence="7 8">
    <name type="scientific">Lactococcus lactis subsp. lactis</name>
    <name type="common">Streptococcus lactis</name>
    <dbReference type="NCBI Taxonomy" id="1360"/>
    <lineage>
        <taxon>Bacteria</taxon>
        <taxon>Bacillati</taxon>
        <taxon>Bacillota</taxon>
        <taxon>Bacilli</taxon>
        <taxon>Lactobacillales</taxon>
        <taxon>Streptococcaceae</taxon>
        <taxon>Lactococcus</taxon>
    </lineage>
</organism>
<dbReference type="SUPFAM" id="SSF55620">
    <property type="entry name" value="Tetrahydrobiopterin biosynthesis enzymes-like"/>
    <property type="match status" value="1"/>
</dbReference>
<sequence>MNNMRKNYKLKFYVNASHAIRWEKGEGKQHNHTWEIICEITTKNDHMIVFSDIEKAIELYFHKFLGVFLNEVYPFDELNPTLENFADFLFKEISKLVESFAAELIRIEVGETPVRFYCITKI</sequence>
<comment type="pathway">
    <text evidence="1">Purine metabolism; 7-cyano-7-deazaguanine biosynthesis.</text>
</comment>
<evidence type="ECO:0000256" key="1">
    <source>
        <dbReference type="ARBA" id="ARBA00005061"/>
    </source>
</evidence>
<dbReference type="EMBL" id="CP028160">
    <property type="protein sequence ID" value="AWN65913.1"/>
    <property type="molecule type" value="Genomic_DNA"/>
</dbReference>
<accession>A0A0V8ASH7</accession>
<dbReference type="Proteomes" id="UP000245919">
    <property type="component" value="Chromosome"/>
</dbReference>
<protein>
    <recommendedName>
        <fullName evidence="4">6-carboxy-5,6,7,8-tetrahydropterin synthase</fullName>
        <ecNumber evidence="3">4.1.2.50</ecNumber>
    </recommendedName>
    <alternativeName>
        <fullName evidence="5">Queuosine biosynthesis protein QueD</fullName>
    </alternativeName>
</protein>
<dbReference type="UniPathway" id="UPA00391"/>
<dbReference type="RefSeq" id="WP_058203122.1">
    <property type="nucleotide sequence ID" value="NZ_CP028160.1"/>
</dbReference>
<dbReference type="GO" id="GO:0070497">
    <property type="term" value="F:6-carboxytetrahydropterin synthase activity"/>
    <property type="evidence" value="ECO:0007669"/>
    <property type="project" value="UniProtKB-EC"/>
</dbReference>
<dbReference type="InterPro" id="IPR038418">
    <property type="entry name" value="6-PTP_synth/QueD_sf"/>
</dbReference>
<dbReference type="EC" id="4.1.2.50" evidence="3"/>
<dbReference type="GeneID" id="89633509"/>
<comment type="similarity">
    <text evidence="2">Belongs to the PTPS family. QueD subfamily.</text>
</comment>
<evidence type="ECO:0000256" key="5">
    <source>
        <dbReference type="ARBA" id="ARBA00031449"/>
    </source>
</evidence>
<evidence type="ECO:0000313" key="7">
    <source>
        <dbReference type="EMBL" id="AWN65913.1"/>
    </source>
</evidence>
<gene>
    <name evidence="7" type="ORF">LL14B4_06880</name>
</gene>
<evidence type="ECO:0000313" key="8">
    <source>
        <dbReference type="Proteomes" id="UP000245919"/>
    </source>
</evidence>
<name>A0A0V8ASH7_LACLL</name>
<dbReference type="NCBIfam" id="TIGR03112">
    <property type="entry name" value="6_pyr_pter_rel"/>
    <property type="match status" value="1"/>
</dbReference>
<proteinExistence type="inferred from homology"/>
<evidence type="ECO:0000256" key="2">
    <source>
        <dbReference type="ARBA" id="ARBA00008900"/>
    </source>
</evidence>
<reference evidence="7 8" key="1">
    <citation type="submission" date="2018-03" db="EMBL/GenBank/DDBJ databases">
        <title>Genome sequence of Lactococcus lactis strain 14B4 from almond drupe.</title>
        <authorList>
            <person name="Tran T.D."/>
            <person name="McGarvey J.A."/>
            <person name="Huynh S."/>
            <person name="Parker C.T."/>
        </authorList>
    </citation>
    <scope>NUCLEOTIDE SEQUENCE [LARGE SCALE GENOMIC DNA]</scope>
    <source>
        <strain evidence="7 8">14B4</strain>
    </source>
</reference>
<comment type="catalytic activity">
    <reaction evidence="6">
        <text>7,8-dihydroneopterin 3'-triphosphate + H2O = 6-carboxy-5,6,7,8-tetrahydropterin + triphosphate + acetaldehyde + 2 H(+)</text>
        <dbReference type="Rhea" id="RHEA:27966"/>
        <dbReference type="ChEBI" id="CHEBI:15343"/>
        <dbReference type="ChEBI" id="CHEBI:15377"/>
        <dbReference type="ChEBI" id="CHEBI:15378"/>
        <dbReference type="ChEBI" id="CHEBI:18036"/>
        <dbReference type="ChEBI" id="CHEBI:58462"/>
        <dbReference type="ChEBI" id="CHEBI:61032"/>
        <dbReference type="EC" id="4.1.2.50"/>
    </reaction>
</comment>
<evidence type="ECO:0000256" key="4">
    <source>
        <dbReference type="ARBA" id="ARBA00018141"/>
    </source>
</evidence>
<dbReference type="Gene3D" id="3.30.479.10">
    <property type="entry name" value="6-pyruvoyl tetrahydropterin synthase/QueD"/>
    <property type="match status" value="1"/>
</dbReference>
<evidence type="ECO:0000256" key="3">
    <source>
        <dbReference type="ARBA" id="ARBA00012982"/>
    </source>
</evidence>
<dbReference type="InterPro" id="IPR017543">
    <property type="entry name" value="6-PTP_synth-rel_bac"/>
</dbReference>
<evidence type="ECO:0000256" key="6">
    <source>
        <dbReference type="ARBA" id="ARBA00048807"/>
    </source>
</evidence>
<dbReference type="InterPro" id="IPR007115">
    <property type="entry name" value="6-PTP_synth/QueD"/>
</dbReference>
<dbReference type="AlphaFoldDB" id="A0A0V8ASH7"/>